<dbReference type="AlphaFoldDB" id="A0A383ADV8"/>
<evidence type="ECO:0000313" key="2">
    <source>
        <dbReference type="EMBL" id="SVE05780.1"/>
    </source>
</evidence>
<dbReference type="EMBL" id="UINC01191239">
    <property type="protein sequence ID" value="SVE05780.1"/>
    <property type="molecule type" value="Genomic_DNA"/>
</dbReference>
<feature type="compositionally biased region" description="Low complexity" evidence="1">
    <location>
        <begin position="33"/>
        <end position="52"/>
    </location>
</feature>
<gene>
    <name evidence="2" type="ORF">METZ01_LOCUS458634</name>
</gene>
<evidence type="ECO:0000256" key="1">
    <source>
        <dbReference type="SAM" id="MobiDB-lite"/>
    </source>
</evidence>
<name>A0A383ADV8_9ZZZZ</name>
<reference evidence="2" key="1">
    <citation type="submission" date="2018-05" db="EMBL/GenBank/DDBJ databases">
        <authorList>
            <person name="Lanie J.A."/>
            <person name="Ng W.-L."/>
            <person name="Kazmierczak K.M."/>
            <person name="Andrzejewski T.M."/>
            <person name="Davidsen T.M."/>
            <person name="Wayne K.J."/>
            <person name="Tettelin H."/>
            <person name="Glass J.I."/>
            <person name="Rusch D."/>
            <person name="Podicherti R."/>
            <person name="Tsui H.-C.T."/>
            <person name="Winkler M.E."/>
        </authorList>
    </citation>
    <scope>NUCLEOTIDE SEQUENCE</scope>
</reference>
<accession>A0A383ADV8</accession>
<organism evidence="2">
    <name type="scientific">marine metagenome</name>
    <dbReference type="NCBI Taxonomy" id="408172"/>
    <lineage>
        <taxon>unclassified sequences</taxon>
        <taxon>metagenomes</taxon>
        <taxon>ecological metagenomes</taxon>
    </lineage>
</organism>
<proteinExistence type="predicted"/>
<protein>
    <submittedName>
        <fullName evidence="2">Uncharacterized protein</fullName>
    </submittedName>
</protein>
<feature type="region of interest" description="Disordered" evidence="1">
    <location>
        <begin position="25"/>
        <end position="65"/>
    </location>
</feature>
<sequence length="65" mass="7134">MSYDSIILPGRVIFTARIKSTITNVHTRKGSVTTSHPNDTTTLTNTSESTDNPGDQWGRGELARE</sequence>